<evidence type="ECO:0000313" key="3">
    <source>
        <dbReference type="Proteomes" id="UP000324222"/>
    </source>
</evidence>
<reference evidence="2 3" key="1">
    <citation type="submission" date="2019-05" db="EMBL/GenBank/DDBJ databases">
        <title>Another draft genome of Portunus trituberculatus and its Hox gene families provides insights of decapod evolution.</title>
        <authorList>
            <person name="Jeong J.-H."/>
            <person name="Song I."/>
            <person name="Kim S."/>
            <person name="Choi T."/>
            <person name="Kim D."/>
            <person name="Ryu S."/>
            <person name="Kim W."/>
        </authorList>
    </citation>
    <scope>NUCLEOTIDE SEQUENCE [LARGE SCALE GENOMIC DNA]</scope>
    <source>
        <tissue evidence="2">Muscle</tissue>
    </source>
</reference>
<evidence type="ECO:0000313" key="2">
    <source>
        <dbReference type="EMBL" id="MPC81847.1"/>
    </source>
</evidence>
<dbReference type="Proteomes" id="UP000324222">
    <property type="component" value="Unassembled WGS sequence"/>
</dbReference>
<dbReference type="AlphaFoldDB" id="A0A5B7IJV9"/>
<feature type="region of interest" description="Disordered" evidence="1">
    <location>
        <begin position="27"/>
        <end position="65"/>
    </location>
</feature>
<evidence type="ECO:0000256" key="1">
    <source>
        <dbReference type="SAM" id="MobiDB-lite"/>
    </source>
</evidence>
<organism evidence="2 3">
    <name type="scientific">Portunus trituberculatus</name>
    <name type="common">Swimming crab</name>
    <name type="synonym">Neptunus trituberculatus</name>
    <dbReference type="NCBI Taxonomy" id="210409"/>
    <lineage>
        <taxon>Eukaryota</taxon>
        <taxon>Metazoa</taxon>
        <taxon>Ecdysozoa</taxon>
        <taxon>Arthropoda</taxon>
        <taxon>Crustacea</taxon>
        <taxon>Multicrustacea</taxon>
        <taxon>Malacostraca</taxon>
        <taxon>Eumalacostraca</taxon>
        <taxon>Eucarida</taxon>
        <taxon>Decapoda</taxon>
        <taxon>Pleocyemata</taxon>
        <taxon>Brachyura</taxon>
        <taxon>Eubrachyura</taxon>
        <taxon>Portunoidea</taxon>
        <taxon>Portunidae</taxon>
        <taxon>Portuninae</taxon>
        <taxon>Portunus</taxon>
    </lineage>
</organism>
<protein>
    <submittedName>
        <fullName evidence="2">Uncharacterized protein</fullName>
    </submittedName>
</protein>
<name>A0A5B7IJV9_PORTR</name>
<gene>
    <name evidence="2" type="ORF">E2C01_076483</name>
</gene>
<keyword evidence="3" id="KW-1185">Reference proteome</keyword>
<comment type="caution">
    <text evidence="2">The sequence shown here is derived from an EMBL/GenBank/DDBJ whole genome shotgun (WGS) entry which is preliminary data.</text>
</comment>
<dbReference type="EMBL" id="VSRR010058172">
    <property type="protein sequence ID" value="MPC81847.1"/>
    <property type="molecule type" value="Genomic_DNA"/>
</dbReference>
<sequence length="92" mass="9519">MSRDAAQPPGEGYKCVAATCGYNPSWAGQPIRSARPSRRPRADSRLTQYSTRDSGEGRPGHPSPLPCTCQGGSGGICAARLSGRGGAGFPLE</sequence>
<accession>A0A5B7IJV9</accession>
<proteinExistence type="predicted"/>